<dbReference type="EMBL" id="JAQQWI010000001">
    <property type="protein sequence ID" value="KAK8040570.1"/>
    <property type="molecule type" value="Genomic_DNA"/>
</dbReference>
<keyword evidence="1" id="KW-0862">Zinc</keyword>
<evidence type="ECO:0000313" key="5">
    <source>
        <dbReference type="Proteomes" id="UP001396898"/>
    </source>
</evidence>
<evidence type="ECO:0000256" key="1">
    <source>
        <dbReference type="PROSITE-ProRule" id="PRU00723"/>
    </source>
</evidence>
<comment type="caution">
    <text evidence="4">The sequence shown here is derived from an EMBL/GenBank/DDBJ whole genome shotgun (WGS) entry which is preliminary data.</text>
</comment>
<evidence type="ECO:0000259" key="3">
    <source>
        <dbReference type="PROSITE" id="PS50103"/>
    </source>
</evidence>
<keyword evidence="1" id="KW-0479">Metal-binding</keyword>
<feature type="domain" description="C3H1-type" evidence="3">
    <location>
        <begin position="230"/>
        <end position="264"/>
    </location>
</feature>
<feature type="region of interest" description="Disordered" evidence="2">
    <location>
        <begin position="1"/>
        <end position="169"/>
    </location>
</feature>
<dbReference type="Proteomes" id="UP001396898">
    <property type="component" value="Unassembled WGS sequence"/>
</dbReference>
<organism evidence="4 5">
    <name type="scientific">Apiospora marii</name>
    <dbReference type="NCBI Taxonomy" id="335849"/>
    <lineage>
        <taxon>Eukaryota</taxon>
        <taxon>Fungi</taxon>
        <taxon>Dikarya</taxon>
        <taxon>Ascomycota</taxon>
        <taxon>Pezizomycotina</taxon>
        <taxon>Sordariomycetes</taxon>
        <taxon>Xylariomycetidae</taxon>
        <taxon>Amphisphaeriales</taxon>
        <taxon>Apiosporaceae</taxon>
        <taxon>Apiospora</taxon>
    </lineage>
</organism>
<gene>
    <name evidence="4" type="ORF">PG991_000358</name>
</gene>
<feature type="zinc finger region" description="C3H1-type" evidence="1">
    <location>
        <begin position="230"/>
        <end position="264"/>
    </location>
</feature>
<accession>A0ABR1T1W0</accession>
<proteinExistence type="predicted"/>
<protein>
    <recommendedName>
        <fullName evidence="3">C3H1-type domain-containing protein</fullName>
    </recommendedName>
</protein>
<feature type="compositionally biased region" description="Polar residues" evidence="2">
    <location>
        <begin position="69"/>
        <end position="88"/>
    </location>
</feature>
<name>A0ABR1T1W0_9PEZI</name>
<dbReference type="InterPro" id="IPR000571">
    <property type="entry name" value="Znf_CCCH"/>
</dbReference>
<feature type="compositionally biased region" description="Low complexity" evidence="2">
    <location>
        <begin position="133"/>
        <end position="151"/>
    </location>
</feature>
<feature type="compositionally biased region" description="Polar residues" evidence="2">
    <location>
        <begin position="95"/>
        <end position="106"/>
    </location>
</feature>
<feature type="compositionally biased region" description="Pro residues" evidence="2">
    <location>
        <begin position="109"/>
        <end position="124"/>
    </location>
</feature>
<evidence type="ECO:0000313" key="4">
    <source>
        <dbReference type="EMBL" id="KAK8040570.1"/>
    </source>
</evidence>
<keyword evidence="5" id="KW-1185">Reference proteome</keyword>
<evidence type="ECO:0000256" key="2">
    <source>
        <dbReference type="SAM" id="MobiDB-lite"/>
    </source>
</evidence>
<sequence length="276" mass="28765">MSSSNGRRLPNSSPPPVTMPWTPSRHPSGPPSESDTPDTGGGSRRSSNATTILFTGRRGTARQGTARQSSSGGDYSSNVESRATSPRSSAPDWRSTASPANATVFSPTGTPPVPTGAYVPPPRPLSAAASDFNNNSYGNNAATTATTPTAARPFSSLQSYPGGLPQHYHGPSSAASLNAIAAAPVAPPHGPQVPLTAKQASYLVCPWWWTYSRCGQRGCNFSHALGTGLKQQPLICPYWLRSPGTTGAGCNKAEGACQFAHYHCEHGQKAPVPKPK</sequence>
<keyword evidence="1" id="KW-0863">Zinc-finger</keyword>
<feature type="compositionally biased region" description="Low complexity" evidence="2">
    <location>
        <begin position="55"/>
        <end position="68"/>
    </location>
</feature>
<feature type="compositionally biased region" description="Polar residues" evidence="2">
    <location>
        <begin position="44"/>
        <end position="53"/>
    </location>
</feature>
<dbReference type="PROSITE" id="PS50103">
    <property type="entry name" value="ZF_C3H1"/>
    <property type="match status" value="1"/>
</dbReference>
<reference evidence="4 5" key="1">
    <citation type="submission" date="2023-01" db="EMBL/GenBank/DDBJ databases">
        <title>Analysis of 21 Apiospora genomes using comparative genomics revels a genus with tremendous synthesis potential of carbohydrate active enzymes and secondary metabolites.</title>
        <authorList>
            <person name="Sorensen T."/>
        </authorList>
    </citation>
    <scope>NUCLEOTIDE SEQUENCE [LARGE SCALE GENOMIC DNA]</scope>
    <source>
        <strain evidence="4 5">CBS 20057</strain>
    </source>
</reference>